<accession>A0A2T4C3A2</accession>
<proteinExistence type="predicted"/>
<dbReference type="AlphaFoldDB" id="A0A2T4C3A2"/>
<gene>
    <name evidence="1" type="ORF">M440DRAFT_312822</name>
</gene>
<organism evidence="1 2">
    <name type="scientific">Trichoderma longibrachiatum ATCC 18648</name>
    <dbReference type="NCBI Taxonomy" id="983965"/>
    <lineage>
        <taxon>Eukaryota</taxon>
        <taxon>Fungi</taxon>
        <taxon>Dikarya</taxon>
        <taxon>Ascomycota</taxon>
        <taxon>Pezizomycotina</taxon>
        <taxon>Sordariomycetes</taxon>
        <taxon>Hypocreomycetidae</taxon>
        <taxon>Hypocreales</taxon>
        <taxon>Hypocreaceae</taxon>
        <taxon>Trichoderma</taxon>
    </lineage>
</organism>
<evidence type="ECO:0000313" key="1">
    <source>
        <dbReference type="EMBL" id="PTB76049.1"/>
    </source>
</evidence>
<reference evidence="1 2" key="1">
    <citation type="submission" date="2016-07" db="EMBL/GenBank/DDBJ databases">
        <title>Multiple horizontal gene transfer events from other fungi enriched the ability of initially mycotrophic Trichoderma (Ascomycota) to feed on dead plant biomass.</title>
        <authorList>
            <consortium name="DOE Joint Genome Institute"/>
            <person name="Aerts A."/>
            <person name="Atanasova L."/>
            <person name="Chenthamara K."/>
            <person name="Zhang J."/>
            <person name="Grujic M."/>
            <person name="Henrissat B."/>
            <person name="Kuo A."/>
            <person name="Salamov A."/>
            <person name="Lipzen A."/>
            <person name="Labutti K."/>
            <person name="Barry K."/>
            <person name="Miao Y."/>
            <person name="Rahimi M.J."/>
            <person name="Shen Q."/>
            <person name="Grigoriev I.V."/>
            <person name="Kubicek C.P."/>
            <person name="Druzhinina I.S."/>
        </authorList>
    </citation>
    <scope>NUCLEOTIDE SEQUENCE [LARGE SCALE GENOMIC DNA]</scope>
    <source>
        <strain evidence="1 2">ATCC 18648</strain>
    </source>
</reference>
<sequence>MPPYLKTPAASRLSHNCIPRNVPYGQLPSCLSWSKLVHAPTPRPCKAWRRDVHSLRTPPLLELVCLHASPASHTPSTDSWSVHARTLRASRQAWQATRLGASPLAQPWRALNLICLGRWAARPHTPLPFFVMHLCELDCTRTGISTSSAMALCSYKSAIWSLLEPSSISRTSDHSFR</sequence>
<keyword evidence="2" id="KW-1185">Reference proteome</keyword>
<name>A0A2T4C3A2_TRILO</name>
<dbReference type="Proteomes" id="UP000240760">
    <property type="component" value="Unassembled WGS sequence"/>
</dbReference>
<evidence type="ECO:0000313" key="2">
    <source>
        <dbReference type="Proteomes" id="UP000240760"/>
    </source>
</evidence>
<dbReference type="EMBL" id="KZ679132">
    <property type="protein sequence ID" value="PTB76049.1"/>
    <property type="molecule type" value="Genomic_DNA"/>
</dbReference>
<protein>
    <submittedName>
        <fullName evidence="1">Uncharacterized protein</fullName>
    </submittedName>
</protein>